<dbReference type="GO" id="GO:0016567">
    <property type="term" value="P:protein ubiquitination"/>
    <property type="evidence" value="ECO:0007669"/>
    <property type="project" value="TreeGrafter"/>
</dbReference>
<feature type="region of interest" description="Disordered" evidence="5">
    <location>
        <begin position="831"/>
        <end position="877"/>
    </location>
</feature>
<dbReference type="SMART" id="SM00028">
    <property type="entry name" value="TPR"/>
    <property type="match status" value="8"/>
</dbReference>
<keyword evidence="1 4" id="KW-0802">TPR repeat</keyword>
<dbReference type="AlphaFoldDB" id="A0A6F9D9F4"/>
<evidence type="ECO:0000256" key="5">
    <source>
        <dbReference type="SAM" id="MobiDB-lite"/>
    </source>
</evidence>
<evidence type="ECO:0000256" key="3">
    <source>
        <dbReference type="ARBA" id="ARBA00039307"/>
    </source>
</evidence>
<evidence type="ECO:0000256" key="4">
    <source>
        <dbReference type="PROSITE-ProRule" id="PRU00339"/>
    </source>
</evidence>
<protein>
    <recommendedName>
        <fullName evidence="3">Cell division cycle protein 27 homolog</fullName>
    </recommendedName>
</protein>
<dbReference type="Pfam" id="PF12895">
    <property type="entry name" value="ANAPC3"/>
    <property type="match status" value="1"/>
</dbReference>
<dbReference type="Gene3D" id="1.25.40.10">
    <property type="entry name" value="Tetratricopeptide repeat domain"/>
    <property type="match status" value="4"/>
</dbReference>
<comment type="similarity">
    <text evidence="2">Belongs to the APC3/CDC27 family.</text>
</comment>
<dbReference type="SUPFAM" id="SSF48452">
    <property type="entry name" value="TPR-like"/>
    <property type="match status" value="2"/>
</dbReference>
<dbReference type="InterPro" id="IPR019734">
    <property type="entry name" value="TPR_rpt"/>
</dbReference>
<dbReference type="PROSITE" id="PS50005">
    <property type="entry name" value="TPR"/>
    <property type="match status" value="4"/>
</dbReference>
<dbReference type="GO" id="GO:0051301">
    <property type="term" value="P:cell division"/>
    <property type="evidence" value="ECO:0007669"/>
    <property type="project" value="UniProtKB-KW"/>
</dbReference>
<feature type="compositionally biased region" description="Basic and acidic residues" evidence="5">
    <location>
        <begin position="831"/>
        <end position="841"/>
    </location>
</feature>
<feature type="repeat" description="TPR" evidence="4">
    <location>
        <begin position="684"/>
        <end position="717"/>
    </location>
</feature>
<feature type="compositionally biased region" description="Basic residues" evidence="5">
    <location>
        <begin position="367"/>
        <end position="377"/>
    </location>
</feature>
<feature type="compositionally biased region" description="Polar residues" evidence="5">
    <location>
        <begin position="211"/>
        <end position="226"/>
    </location>
</feature>
<dbReference type="Pfam" id="PF13174">
    <property type="entry name" value="TPR_6"/>
    <property type="match status" value="1"/>
</dbReference>
<feature type="compositionally biased region" description="Polar residues" evidence="5">
    <location>
        <begin position="384"/>
        <end position="414"/>
    </location>
</feature>
<dbReference type="PANTHER" id="PTHR12558">
    <property type="entry name" value="CELL DIVISION CYCLE 16,23,27"/>
    <property type="match status" value="1"/>
</dbReference>
<dbReference type="InterPro" id="IPR011990">
    <property type="entry name" value="TPR-like_helical_dom_sf"/>
</dbReference>
<dbReference type="PANTHER" id="PTHR12558:SF13">
    <property type="entry name" value="CELL DIVISION CYCLE PROTEIN 27 HOMOLOG"/>
    <property type="match status" value="1"/>
</dbReference>
<evidence type="ECO:0000256" key="2">
    <source>
        <dbReference type="ARBA" id="ARBA00038210"/>
    </source>
</evidence>
<feature type="compositionally biased region" description="Acidic residues" evidence="5">
    <location>
        <begin position="864"/>
        <end position="877"/>
    </location>
</feature>
<evidence type="ECO:0000256" key="1">
    <source>
        <dbReference type="ARBA" id="ARBA00022803"/>
    </source>
</evidence>
<organism evidence="6">
    <name type="scientific">Phallusia mammillata</name>
    <dbReference type="NCBI Taxonomy" id="59560"/>
    <lineage>
        <taxon>Eukaryota</taxon>
        <taxon>Metazoa</taxon>
        <taxon>Chordata</taxon>
        <taxon>Tunicata</taxon>
        <taxon>Ascidiacea</taxon>
        <taxon>Phlebobranchia</taxon>
        <taxon>Ascidiidae</taxon>
        <taxon>Phallusia</taxon>
    </lineage>
</organism>
<dbReference type="GO" id="GO:0005737">
    <property type="term" value="C:cytoplasm"/>
    <property type="evidence" value="ECO:0007669"/>
    <property type="project" value="TreeGrafter"/>
</dbReference>
<dbReference type="GO" id="GO:0031145">
    <property type="term" value="P:anaphase-promoting complex-dependent catabolic process"/>
    <property type="evidence" value="ECO:0007669"/>
    <property type="project" value="TreeGrafter"/>
</dbReference>
<feature type="repeat" description="TPR" evidence="4">
    <location>
        <begin position="650"/>
        <end position="683"/>
    </location>
</feature>
<dbReference type="EMBL" id="LR783756">
    <property type="protein sequence ID" value="CAB3229182.1"/>
    <property type="molecule type" value="mRNA"/>
</dbReference>
<feature type="region of interest" description="Disordered" evidence="5">
    <location>
        <begin position="210"/>
        <end position="270"/>
    </location>
</feature>
<feature type="repeat" description="TPR" evidence="4">
    <location>
        <begin position="786"/>
        <end position="819"/>
    </location>
</feature>
<proteinExistence type="evidence at transcript level"/>
<sequence>MMVIHDVSCPIKNAIWNCLNHYAYGDALFLAERLFAEVGSDDALYLLATAYYRIGKPKIVQVLLEKHGLRLPECKLLYAQACFDQSEYVKAEHTLTSSAMKFSNITTMLGDISVEFGDASCFALALLGKMYQRTERPEMAEKCFSMSLKLNPLLWTSFERMCEAGKKPNPEEHFHVEVQPTVINTQINTPQNVMPTRKKKGNAVKVLAPSQVGSNTEGTEPFSNLSERIADPKTNISNVTPSAPVSTPPNSTDVNRGSDRCTTGSKDSSTLDQTAMDFFRSTPSEQNEWDSSIDSYTGLRSAASDRRYIRTNLQGTKSLVGPAALSPLTPSFGVMPLIETPSPAWERSKAMVTPTDMAPPPVDRKVPAKRMATRQSRKVGDAPTATSKLLFSSENSRANDPTCESPNPESATAVTTTRRNTRSYVHSTSNSVKENAKKHVKGKSNQPKDVLKRNARFRQTKLAGDIAVKDLSDEISKVESSCEKSSKPSSPQPYSTNQYVLAAHKTSIDGLMTLLRDMGNALLALCQFDCRKAVQYIESLPPHQRATTWPLSALARAYFEMTEYKKASDVFEELRTDHPHHVTGLALYSTTLWHLQDSIALSTLAHSLIELDPMSTETWCSVGNCFSLRHDNESAVKFFCRAVQIDPQYAYAHTLLGHEYAYSDDNERAMACYRKAIHCDPRHYNAWYGIGSIYYKQENFALAEIHFKKALSINMRSSVLLCHLGIVQHAQKRSTTALNTLANALSLEPRNALCKFHRASILFATDRHEEALKELLQLKLIVPKESLVYFLLGKVYKVLGENHLAMMNFSWALDLDPKGINNHIKEAIDKQQAGEDGKMFDDGGETDNNEDSNNSSGDLATAMVEDESTEHDSDESL</sequence>
<feature type="compositionally biased region" description="Polar residues" evidence="5">
    <location>
        <begin position="234"/>
        <end position="270"/>
    </location>
</feature>
<dbReference type="Pfam" id="PF13432">
    <property type="entry name" value="TPR_16"/>
    <property type="match status" value="2"/>
</dbReference>
<feature type="region of interest" description="Disordered" evidence="5">
    <location>
        <begin position="353"/>
        <end position="451"/>
    </location>
</feature>
<name>A0A6F9D9F4_9ASCI</name>
<dbReference type="GO" id="GO:0005680">
    <property type="term" value="C:anaphase-promoting complex"/>
    <property type="evidence" value="ECO:0007669"/>
    <property type="project" value="TreeGrafter"/>
</dbReference>
<dbReference type="GO" id="GO:0007091">
    <property type="term" value="P:metaphase/anaphase transition of mitotic cell cycle"/>
    <property type="evidence" value="ECO:0007669"/>
    <property type="project" value="TreeGrafter"/>
</dbReference>
<feature type="repeat" description="TPR" evidence="4">
    <location>
        <begin position="616"/>
        <end position="649"/>
    </location>
</feature>
<keyword evidence="6" id="KW-0131">Cell cycle</keyword>
<feature type="compositionally biased region" description="Polar residues" evidence="5">
    <location>
        <begin position="423"/>
        <end position="433"/>
    </location>
</feature>
<keyword evidence="6" id="KW-0132">Cell division</keyword>
<gene>
    <name evidence="6" type="primary">Cdc27-001</name>
</gene>
<reference evidence="6" key="1">
    <citation type="submission" date="2020-04" db="EMBL/GenBank/DDBJ databases">
        <authorList>
            <person name="Neveu A P."/>
        </authorList>
    </citation>
    <scope>NUCLEOTIDE SEQUENCE</scope>
    <source>
        <tissue evidence="6">Whole embryo</tissue>
    </source>
</reference>
<evidence type="ECO:0000313" key="6">
    <source>
        <dbReference type="EMBL" id="CAB3229182.1"/>
    </source>
</evidence>
<accession>A0A6F9D9F4</accession>